<reference evidence="2" key="1">
    <citation type="submission" date="2017-09" db="EMBL/GenBank/DDBJ databases">
        <title>Depth-based differentiation of microbial function through sediment-hosted aquifers and enrichment of novel symbionts in the deep terrestrial subsurface.</title>
        <authorList>
            <person name="Probst A.J."/>
            <person name="Ladd B."/>
            <person name="Jarett J.K."/>
            <person name="Geller-Mcgrath D.E."/>
            <person name="Sieber C.M.K."/>
            <person name="Emerson J.B."/>
            <person name="Anantharaman K."/>
            <person name="Thomas B.C."/>
            <person name="Malmstrom R."/>
            <person name="Stieglmeier M."/>
            <person name="Klingl A."/>
            <person name="Woyke T."/>
            <person name="Ryan C.M."/>
            <person name="Banfield J.F."/>
        </authorList>
    </citation>
    <scope>NUCLEOTIDE SEQUENCE [LARGE SCALE GENOMIC DNA]</scope>
</reference>
<dbReference type="Proteomes" id="UP000231426">
    <property type="component" value="Unassembled WGS sequence"/>
</dbReference>
<organism evidence="1 2">
    <name type="scientific">Candidatus Magasanikbacteria bacterium CG10_big_fil_rev_8_21_14_0_10_36_32</name>
    <dbReference type="NCBI Taxonomy" id="1974646"/>
    <lineage>
        <taxon>Bacteria</taxon>
        <taxon>Candidatus Magasanikiibacteriota</taxon>
    </lineage>
</organism>
<protein>
    <submittedName>
        <fullName evidence="1">Uncharacterized protein</fullName>
    </submittedName>
</protein>
<gene>
    <name evidence="1" type="ORF">COU29_00385</name>
</gene>
<sequence>MTNIPLLKTELDRLVKQLEIPNDNVFDVFQIFCDYIDIIKKQPLINEMLENEGKRYDEIYKKMQTGYIAREISQEKANLIHRQSIMTNVWFNYSWYEKIHDIMKDPDKDITVALPLRSSDLEIPLPPHRKAHFVDDFIPIHNKIISFLSKMELENNGEKEKIETQGLEDNQWYYDKETKFLTIGKYTFKIVKKRTTTKRGLFFDYLMGKEFCKNISFYDIAEEAFNDYTKKDDKWRQCYTACEGINGIIFKNTEQKISNFLDYTTGKDGYVKVNYKYKQTV</sequence>
<evidence type="ECO:0000313" key="1">
    <source>
        <dbReference type="EMBL" id="PIT88823.1"/>
    </source>
</evidence>
<dbReference type="AlphaFoldDB" id="A0A2M6W7S2"/>
<accession>A0A2M6W7S2</accession>
<dbReference type="EMBL" id="PFBV01000001">
    <property type="protein sequence ID" value="PIT88823.1"/>
    <property type="molecule type" value="Genomic_DNA"/>
</dbReference>
<proteinExistence type="predicted"/>
<name>A0A2M6W7S2_9BACT</name>
<comment type="caution">
    <text evidence="1">The sequence shown here is derived from an EMBL/GenBank/DDBJ whole genome shotgun (WGS) entry which is preliminary data.</text>
</comment>
<evidence type="ECO:0000313" key="2">
    <source>
        <dbReference type="Proteomes" id="UP000231426"/>
    </source>
</evidence>